<reference evidence="2 3" key="1">
    <citation type="journal article" date="2014" name="PLoS Genet.">
        <title>Phylogenetically driven sequencing of extremely halophilic archaea reveals strategies for static and dynamic osmo-response.</title>
        <authorList>
            <person name="Becker E.A."/>
            <person name="Seitzer P.M."/>
            <person name="Tritt A."/>
            <person name="Larsen D."/>
            <person name="Krusor M."/>
            <person name="Yao A.I."/>
            <person name="Wu D."/>
            <person name="Madern D."/>
            <person name="Eisen J.A."/>
            <person name="Darling A.E."/>
            <person name="Facciotti M.T."/>
        </authorList>
    </citation>
    <scope>NUCLEOTIDE SEQUENCE [LARGE SCALE GENOMIC DNA]</scope>
    <source>
        <strain evidence="2 3">JCM 10879</strain>
    </source>
</reference>
<dbReference type="GO" id="GO:0008168">
    <property type="term" value="F:methyltransferase activity"/>
    <property type="evidence" value="ECO:0007669"/>
    <property type="project" value="UniProtKB-KW"/>
</dbReference>
<dbReference type="CDD" id="cd02440">
    <property type="entry name" value="AdoMet_MTases"/>
    <property type="match status" value="1"/>
</dbReference>
<dbReference type="STRING" id="1227454.C446_07197"/>
<dbReference type="InterPro" id="IPR029063">
    <property type="entry name" value="SAM-dependent_MTases_sf"/>
</dbReference>
<dbReference type="eggNOG" id="arCOG01791">
    <property type="taxonomic scope" value="Archaea"/>
</dbReference>
<dbReference type="SUPFAM" id="SSF53335">
    <property type="entry name" value="S-adenosyl-L-methionine-dependent methyltransferases"/>
    <property type="match status" value="1"/>
</dbReference>
<dbReference type="RefSeq" id="WP_006672379.1">
    <property type="nucleotide sequence ID" value="NZ_AOMA01000071.1"/>
</dbReference>
<evidence type="ECO:0000313" key="2">
    <source>
        <dbReference type="EMBL" id="EMA40548.1"/>
    </source>
</evidence>
<comment type="caution">
    <text evidence="2">The sequence shown here is derived from an EMBL/GenBank/DDBJ whole genome shotgun (WGS) entry which is preliminary data.</text>
</comment>
<keyword evidence="3" id="KW-1185">Reference proteome</keyword>
<dbReference type="Pfam" id="PF13649">
    <property type="entry name" value="Methyltransf_25"/>
    <property type="match status" value="1"/>
</dbReference>
<evidence type="ECO:0000313" key="3">
    <source>
        <dbReference type="Proteomes" id="UP000011607"/>
    </source>
</evidence>
<name>M0M585_9EURY</name>
<dbReference type="Gene3D" id="3.40.50.150">
    <property type="entry name" value="Vaccinia Virus protein VP39"/>
    <property type="match status" value="1"/>
</dbReference>
<accession>M0M585</accession>
<proteinExistence type="predicted"/>
<keyword evidence="2" id="KW-0489">Methyltransferase</keyword>
<keyword evidence="2" id="KW-0808">Transferase</keyword>
<dbReference type="PATRIC" id="fig|1227454.3.peg.1447"/>
<organism evidence="2 3">
    <name type="scientific">Halobiforma nitratireducens JCM 10879</name>
    <dbReference type="NCBI Taxonomy" id="1227454"/>
    <lineage>
        <taxon>Archaea</taxon>
        <taxon>Methanobacteriati</taxon>
        <taxon>Methanobacteriota</taxon>
        <taxon>Stenosarchaea group</taxon>
        <taxon>Halobacteria</taxon>
        <taxon>Halobacteriales</taxon>
        <taxon>Natrialbaceae</taxon>
        <taxon>Halobiforma</taxon>
    </lineage>
</organism>
<dbReference type="InterPro" id="IPR041698">
    <property type="entry name" value="Methyltransf_25"/>
</dbReference>
<dbReference type="EMBL" id="AOMA01000071">
    <property type="protein sequence ID" value="EMA40548.1"/>
    <property type="molecule type" value="Genomic_DNA"/>
</dbReference>
<gene>
    <name evidence="2" type="ORF">C446_07197</name>
</gene>
<dbReference type="GO" id="GO:0032259">
    <property type="term" value="P:methylation"/>
    <property type="evidence" value="ECO:0007669"/>
    <property type="project" value="UniProtKB-KW"/>
</dbReference>
<protein>
    <submittedName>
        <fullName evidence="2">Type 12 methyltransferase</fullName>
    </submittedName>
</protein>
<sequence>MAEDDSDETYRDERARFYDATLPDADRPDVGFYVDLARETDQPVLEATCGTGRIYLDLLAAGVDADGFDRSRDALAVLRETAAKRDLEPSVWQADLASFETERRYGLVTCPFNAIQNLTAVDAQLSALRSVHDALVPGGRFVFDVFVPNFDIICEDYGQWQSKDIDYRGETHQLRSRTLIADEVEQLFTVETELYDADGSLVFTEEEHLAMLPKRQLELLARLSPFESFSATGDFTDEPLSDGHSIQVWSLRKGDE</sequence>
<dbReference type="Proteomes" id="UP000011607">
    <property type="component" value="Unassembled WGS sequence"/>
</dbReference>
<feature type="domain" description="Methyltransferase" evidence="1">
    <location>
        <begin position="44"/>
        <end position="139"/>
    </location>
</feature>
<dbReference type="AlphaFoldDB" id="M0M585"/>
<dbReference type="OrthoDB" id="147504at2157"/>
<evidence type="ECO:0000259" key="1">
    <source>
        <dbReference type="Pfam" id="PF13649"/>
    </source>
</evidence>